<dbReference type="SUPFAM" id="SSF46785">
    <property type="entry name" value="Winged helix' DNA-binding domain"/>
    <property type="match status" value="1"/>
</dbReference>
<dbReference type="GO" id="GO:0003700">
    <property type="term" value="F:DNA-binding transcription factor activity"/>
    <property type="evidence" value="ECO:0007669"/>
    <property type="project" value="InterPro"/>
</dbReference>
<evidence type="ECO:0000313" key="6">
    <source>
        <dbReference type="Proteomes" id="UP001056429"/>
    </source>
</evidence>
<dbReference type="EMBL" id="JAGSOJ010000001">
    <property type="protein sequence ID" value="MCM1988843.1"/>
    <property type="molecule type" value="Genomic_DNA"/>
</dbReference>
<evidence type="ECO:0000256" key="2">
    <source>
        <dbReference type="ARBA" id="ARBA00023125"/>
    </source>
</evidence>
<dbReference type="RefSeq" id="WP_250857710.1">
    <property type="nucleotide sequence ID" value="NZ_JAGSOJ010000001.1"/>
</dbReference>
<accession>A0A9J6NX52</accession>
<evidence type="ECO:0000313" key="5">
    <source>
        <dbReference type="EMBL" id="MCM1988843.1"/>
    </source>
</evidence>
<feature type="domain" description="HTH marR-type" evidence="4">
    <location>
        <begin position="1"/>
        <end position="139"/>
    </location>
</feature>
<dbReference type="PROSITE" id="PS50995">
    <property type="entry name" value="HTH_MARR_2"/>
    <property type="match status" value="1"/>
</dbReference>
<keyword evidence="3" id="KW-0804">Transcription</keyword>
<keyword evidence="1" id="KW-0805">Transcription regulation</keyword>
<comment type="caution">
    <text evidence="5">The sequence shown here is derived from an EMBL/GenBank/DDBJ whole genome shotgun (WGS) entry which is preliminary data.</text>
</comment>
<dbReference type="GO" id="GO:0003677">
    <property type="term" value="F:DNA binding"/>
    <property type="evidence" value="ECO:0007669"/>
    <property type="project" value="UniProtKB-KW"/>
</dbReference>
<dbReference type="PANTHER" id="PTHR35790:SF4">
    <property type="entry name" value="HTH-TYPE TRANSCRIPTIONAL REGULATOR PCHR"/>
    <property type="match status" value="1"/>
</dbReference>
<dbReference type="InterPro" id="IPR052067">
    <property type="entry name" value="Metal_resp_HTH_trans_reg"/>
</dbReference>
<sequence>MENYLFDLKQTFLHNSEQFYEKFSKETYENLTLTEVHCLDKIENSNKPNVTNIALDMNITKGGITKISTKLLRKKYIVKYNIEGNRKEVYFKLTDSGKRIFDKHETRHKKLEEDEKDFLKSFSKEEQRIIIEFFEKYNTYVLSKIKAIKE</sequence>
<dbReference type="Proteomes" id="UP001056429">
    <property type="component" value="Unassembled WGS sequence"/>
</dbReference>
<keyword evidence="6" id="KW-1185">Reference proteome</keyword>
<dbReference type="PANTHER" id="PTHR35790">
    <property type="entry name" value="HTH-TYPE TRANSCRIPTIONAL REGULATOR PCHR"/>
    <property type="match status" value="1"/>
</dbReference>
<dbReference type="InterPro" id="IPR036388">
    <property type="entry name" value="WH-like_DNA-bd_sf"/>
</dbReference>
<organism evidence="5 6">
    <name type="scientific">Oceanirhabdus seepicola</name>
    <dbReference type="NCBI Taxonomy" id="2828781"/>
    <lineage>
        <taxon>Bacteria</taxon>
        <taxon>Bacillati</taxon>
        <taxon>Bacillota</taxon>
        <taxon>Clostridia</taxon>
        <taxon>Eubacteriales</taxon>
        <taxon>Clostridiaceae</taxon>
        <taxon>Oceanirhabdus</taxon>
    </lineage>
</organism>
<reference evidence="5" key="1">
    <citation type="journal article" date="2021" name="mSystems">
        <title>Bacteria and Archaea Synergistically Convert Glycine Betaine to Biogenic Methane in the Formosa Cold Seep of the South China Sea.</title>
        <authorList>
            <person name="Li L."/>
            <person name="Zhang W."/>
            <person name="Zhang S."/>
            <person name="Song L."/>
            <person name="Sun Q."/>
            <person name="Zhang H."/>
            <person name="Xiang H."/>
            <person name="Dong X."/>
        </authorList>
    </citation>
    <scope>NUCLEOTIDE SEQUENCE</scope>
    <source>
        <strain evidence="5">ZWT</strain>
    </source>
</reference>
<dbReference type="InterPro" id="IPR000835">
    <property type="entry name" value="HTH_MarR-typ"/>
</dbReference>
<dbReference type="Gene3D" id="1.10.10.10">
    <property type="entry name" value="Winged helix-like DNA-binding domain superfamily/Winged helix DNA-binding domain"/>
    <property type="match status" value="1"/>
</dbReference>
<dbReference type="AlphaFoldDB" id="A0A9J6NX52"/>
<protein>
    <submittedName>
        <fullName evidence="5">MarR family transcriptional regulator</fullName>
    </submittedName>
</protein>
<reference evidence="5" key="2">
    <citation type="submission" date="2021-04" db="EMBL/GenBank/DDBJ databases">
        <authorList>
            <person name="Dong X."/>
        </authorList>
    </citation>
    <scope>NUCLEOTIDE SEQUENCE</scope>
    <source>
        <strain evidence="5">ZWT</strain>
    </source>
</reference>
<dbReference type="SMART" id="SM00347">
    <property type="entry name" value="HTH_MARR"/>
    <property type="match status" value="1"/>
</dbReference>
<gene>
    <name evidence="5" type="ORF">KDK92_03750</name>
</gene>
<name>A0A9J6NX52_9CLOT</name>
<evidence type="ECO:0000256" key="3">
    <source>
        <dbReference type="ARBA" id="ARBA00023163"/>
    </source>
</evidence>
<evidence type="ECO:0000256" key="1">
    <source>
        <dbReference type="ARBA" id="ARBA00023015"/>
    </source>
</evidence>
<proteinExistence type="predicted"/>
<evidence type="ECO:0000259" key="4">
    <source>
        <dbReference type="PROSITE" id="PS50995"/>
    </source>
</evidence>
<dbReference type="Pfam" id="PF01047">
    <property type="entry name" value="MarR"/>
    <property type="match status" value="1"/>
</dbReference>
<keyword evidence="2" id="KW-0238">DNA-binding</keyword>
<dbReference type="InterPro" id="IPR036390">
    <property type="entry name" value="WH_DNA-bd_sf"/>
</dbReference>